<dbReference type="AlphaFoldDB" id="A0A218ZGV0"/>
<feature type="compositionally biased region" description="Basic and acidic residues" evidence="1">
    <location>
        <begin position="90"/>
        <end position="120"/>
    </location>
</feature>
<feature type="compositionally biased region" description="Basic and acidic residues" evidence="1">
    <location>
        <begin position="62"/>
        <end position="80"/>
    </location>
</feature>
<evidence type="ECO:0000313" key="3">
    <source>
        <dbReference type="Proteomes" id="UP000242519"/>
    </source>
</evidence>
<feature type="region of interest" description="Disordered" evidence="1">
    <location>
        <begin position="14"/>
        <end position="176"/>
    </location>
</feature>
<organism evidence="2 3">
    <name type="scientific">Diplocarpon coronariae</name>
    <dbReference type="NCBI Taxonomy" id="2795749"/>
    <lineage>
        <taxon>Eukaryota</taxon>
        <taxon>Fungi</taxon>
        <taxon>Dikarya</taxon>
        <taxon>Ascomycota</taxon>
        <taxon>Pezizomycotina</taxon>
        <taxon>Leotiomycetes</taxon>
        <taxon>Helotiales</taxon>
        <taxon>Drepanopezizaceae</taxon>
        <taxon>Diplocarpon</taxon>
    </lineage>
</organism>
<reference evidence="2" key="1">
    <citation type="submission" date="2017-04" db="EMBL/GenBank/DDBJ databases">
        <title>Draft genome sequence of Marssonina coronaria NL1: causal agent of apple blotch.</title>
        <authorList>
            <person name="Cheng Q."/>
        </authorList>
    </citation>
    <scope>NUCLEOTIDE SEQUENCE [LARGE SCALE GENOMIC DNA]</scope>
    <source>
        <strain evidence="2">NL1</strain>
    </source>
</reference>
<accession>A0A218ZGV0</accession>
<name>A0A218ZGV0_9HELO</name>
<protein>
    <submittedName>
        <fullName evidence="2">Uncharacterized protein</fullName>
    </submittedName>
</protein>
<evidence type="ECO:0000313" key="2">
    <source>
        <dbReference type="EMBL" id="OWP06830.1"/>
    </source>
</evidence>
<feature type="compositionally biased region" description="Basic and acidic residues" evidence="1">
    <location>
        <begin position="42"/>
        <end position="55"/>
    </location>
</feature>
<dbReference type="Proteomes" id="UP000242519">
    <property type="component" value="Unassembled WGS sequence"/>
</dbReference>
<keyword evidence="3" id="KW-1185">Reference proteome</keyword>
<comment type="caution">
    <text evidence="2">The sequence shown here is derived from an EMBL/GenBank/DDBJ whole genome shotgun (WGS) entry which is preliminary data.</text>
</comment>
<dbReference type="EMBL" id="MZNU01000032">
    <property type="protein sequence ID" value="OWP06830.1"/>
    <property type="molecule type" value="Genomic_DNA"/>
</dbReference>
<sequence length="249" mass="27299">MSFQPREIDNLVAGSRATLHRLGSRGTNVQSRSASSSTSNENRQKKQKEQPREETGSAARVALREQKNEEAVLRERKESETLEQAAATAARREQDMEDAGEKRVADEAAQTEKDTREGPIKPKQIKFWAGDEESEDEEPVDTTEAAGQSDNAVLAAPAPKFPTWDPDSPDWDMGPSATHVEYARTALADPAPGFSIWDSDLDMGPSTIHVEYAMTVQADPAPSFSIWDSDSDMGPSATHVEYACSYVPD</sequence>
<proteinExistence type="predicted"/>
<evidence type="ECO:0000256" key="1">
    <source>
        <dbReference type="SAM" id="MobiDB-lite"/>
    </source>
</evidence>
<gene>
    <name evidence="2" type="ORF">B2J93_3826</name>
</gene>
<dbReference type="InParanoid" id="A0A218ZGV0"/>
<feature type="compositionally biased region" description="Acidic residues" evidence="1">
    <location>
        <begin position="130"/>
        <end position="141"/>
    </location>
</feature>